<evidence type="ECO:0000313" key="3">
    <source>
        <dbReference type="Proteomes" id="UP001177023"/>
    </source>
</evidence>
<feature type="compositionally biased region" description="Polar residues" evidence="1">
    <location>
        <begin position="389"/>
        <end position="398"/>
    </location>
</feature>
<feature type="region of interest" description="Disordered" evidence="1">
    <location>
        <begin position="389"/>
        <end position="424"/>
    </location>
</feature>
<dbReference type="EMBL" id="CATQJA010002665">
    <property type="protein sequence ID" value="CAJ0583127.1"/>
    <property type="molecule type" value="Genomic_DNA"/>
</dbReference>
<evidence type="ECO:0000256" key="1">
    <source>
        <dbReference type="SAM" id="MobiDB-lite"/>
    </source>
</evidence>
<proteinExistence type="predicted"/>
<evidence type="ECO:0000313" key="2">
    <source>
        <dbReference type="EMBL" id="CAJ0583127.1"/>
    </source>
</evidence>
<accession>A0AA36GC35</accession>
<comment type="caution">
    <text evidence="2">The sequence shown here is derived from an EMBL/GenBank/DDBJ whole genome shotgun (WGS) entry which is preliminary data.</text>
</comment>
<dbReference type="AlphaFoldDB" id="A0AA36GC35"/>
<name>A0AA36GC35_9BILA</name>
<feature type="region of interest" description="Disordered" evidence="1">
    <location>
        <begin position="122"/>
        <end position="226"/>
    </location>
</feature>
<feature type="region of interest" description="Disordered" evidence="1">
    <location>
        <begin position="1"/>
        <end position="35"/>
    </location>
</feature>
<reference evidence="2" key="1">
    <citation type="submission" date="2023-06" db="EMBL/GenBank/DDBJ databases">
        <authorList>
            <person name="Delattre M."/>
        </authorList>
    </citation>
    <scope>NUCLEOTIDE SEQUENCE</scope>
    <source>
        <strain evidence="2">AF72</strain>
    </source>
</reference>
<feature type="compositionally biased region" description="Polar residues" evidence="1">
    <location>
        <begin position="182"/>
        <end position="199"/>
    </location>
</feature>
<gene>
    <name evidence="2" type="ORF">MSPICULIGERA_LOCUS21234</name>
</gene>
<feature type="compositionally biased region" description="Basic and acidic residues" evidence="1">
    <location>
        <begin position="125"/>
        <end position="148"/>
    </location>
</feature>
<protein>
    <submittedName>
        <fullName evidence="2">Uncharacterized protein</fullName>
    </submittedName>
</protein>
<feature type="non-terminal residue" evidence="2">
    <location>
        <position position="1"/>
    </location>
</feature>
<dbReference type="Proteomes" id="UP001177023">
    <property type="component" value="Unassembled WGS sequence"/>
</dbReference>
<sequence>MGDSTEEDKGGGSEQKPAEPPVSLNGHADSSLDGGYKAFKLSDESQALIDAGRELLGYKSSAMPTLRPISPPITPLKPRCASPDEELIASSSHIPRRLAAPRLLRKDFSDSLLDEVSDRLPASKQLHESVKDSYYKAKRTADRGKDEYDFMEGLASRPVGRQGKSPFRELEGNGYIPARRYPSTNPLLQQSGSSSNPFTHGSGPYAAPAVSRSQGIESTYRKPTEYEKLYDRRATEVESRLIASSVLPNIRSITAREFRRAPEPAAGSASDQHDLDDYDFSSYAPRPYYSRPNKDDPDYFDYDLQHSVDLYKRPEGKYTPRGSKPHEWETKLLSEASAKGSAPISGYLFTKGDTDWRQNNSSYLSAALRTPKFWEQRFMSIGSQVRDSNPISLESINRNKPVPSRFTEYRDPDFEDYEDPRADD</sequence>
<organism evidence="2 3">
    <name type="scientific">Mesorhabditis spiculigera</name>
    <dbReference type="NCBI Taxonomy" id="96644"/>
    <lineage>
        <taxon>Eukaryota</taxon>
        <taxon>Metazoa</taxon>
        <taxon>Ecdysozoa</taxon>
        <taxon>Nematoda</taxon>
        <taxon>Chromadorea</taxon>
        <taxon>Rhabditida</taxon>
        <taxon>Rhabditina</taxon>
        <taxon>Rhabditomorpha</taxon>
        <taxon>Rhabditoidea</taxon>
        <taxon>Rhabditidae</taxon>
        <taxon>Mesorhabditinae</taxon>
        <taxon>Mesorhabditis</taxon>
    </lineage>
</organism>
<keyword evidence="3" id="KW-1185">Reference proteome</keyword>